<dbReference type="STRING" id="5539.A0A3E2HMU6"/>
<dbReference type="Proteomes" id="UP000258309">
    <property type="component" value="Unassembled WGS sequence"/>
</dbReference>
<gene>
    <name evidence="4" type="ORF">B7463_g1718</name>
</gene>
<feature type="non-terminal residue" evidence="4">
    <location>
        <position position="1"/>
    </location>
</feature>
<dbReference type="OrthoDB" id="74764at2759"/>
<feature type="compositionally biased region" description="Pro residues" evidence="1">
    <location>
        <begin position="428"/>
        <end position="445"/>
    </location>
</feature>
<dbReference type="InterPro" id="IPR018535">
    <property type="entry name" value="DUF1996"/>
</dbReference>
<reference evidence="4 5" key="1">
    <citation type="submission" date="2018-05" db="EMBL/GenBank/DDBJ databases">
        <title>Draft genome sequence of Scytalidium lignicola DSM 105466, a ubiquitous saprotrophic fungus.</title>
        <authorList>
            <person name="Buettner E."/>
            <person name="Gebauer A.M."/>
            <person name="Hofrichter M."/>
            <person name="Liers C."/>
            <person name="Kellner H."/>
        </authorList>
    </citation>
    <scope>NUCLEOTIDE SEQUENCE [LARGE SCALE GENOMIC DNA]</scope>
    <source>
        <strain evidence="4 5">DSM 105466</strain>
    </source>
</reference>
<dbReference type="PANTHER" id="PTHR43662:SF11">
    <property type="entry name" value="WSC DOMAIN-CONTAINING PROTEIN"/>
    <property type="match status" value="1"/>
</dbReference>
<evidence type="ECO:0000313" key="5">
    <source>
        <dbReference type="Proteomes" id="UP000258309"/>
    </source>
</evidence>
<feature type="non-terminal residue" evidence="4">
    <location>
        <position position="634"/>
    </location>
</feature>
<dbReference type="Pfam" id="PF09362">
    <property type="entry name" value="DUF1996"/>
    <property type="match status" value="1"/>
</dbReference>
<organism evidence="4 5">
    <name type="scientific">Scytalidium lignicola</name>
    <name type="common">Hyphomycete</name>
    <dbReference type="NCBI Taxonomy" id="5539"/>
    <lineage>
        <taxon>Eukaryota</taxon>
        <taxon>Fungi</taxon>
        <taxon>Dikarya</taxon>
        <taxon>Ascomycota</taxon>
        <taxon>Pezizomycotina</taxon>
        <taxon>Leotiomycetes</taxon>
        <taxon>Leotiomycetes incertae sedis</taxon>
        <taxon>Scytalidium</taxon>
    </lineage>
</organism>
<evidence type="ECO:0000259" key="3">
    <source>
        <dbReference type="PROSITE" id="PS51212"/>
    </source>
</evidence>
<feature type="domain" description="WSC" evidence="3">
    <location>
        <begin position="522"/>
        <end position="619"/>
    </location>
</feature>
<dbReference type="OMA" id="EYGGQCY"/>
<dbReference type="Pfam" id="PF01822">
    <property type="entry name" value="WSC"/>
    <property type="match status" value="1"/>
</dbReference>
<dbReference type="SMART" id="SM00321">
    <property type="entry name" value="WSC"/>
    <property type="match status" value="1"/>
</dbReference>
<dbReference type="PANTHER" id="PTHR43662">
    <property type="match status" value="1"/>
</dbReference>
<keyword evidence="2" id="KW-0732">Signal</keyword>
<dbReference type="EMBL" id="NCSJ02000018">
    <property type="protein sequence ID" value="RFU34593.1"/>
    <property type="molecule type" value="Genomic_DNA"/>
</dbReference>
<evidence type="ECO:0000313" key="4">
    <source>
        <dbReference type="EMBL" id="RFU34593.1"/>
    </source>
</evidence>
<keyword evidence="5" id="KW-1185">Reference proteome</keyword>
<proteinExistence type="predicted"/>
<protein>
    <recommendedName>
        <fullName evidence="3">WSC domain-containing protein</fullName>
    </recommendedName>
</protein>
<sequence>MTIVSSLLAVALSASAAVAAKTGRTFAVNHFYGDGPLVIARMDPIVNPGVESGHVHAVQGGNAFAVSLADNGLKQSTCTSSLIKNDLSAYWTPTLWFDWGNGSYTSVPFFYQNVYYFFEPTDDEIKAFPTGLHMVVGNVSLRTPPATAGNVLDHAQGVPQPVQFTCPRSSTAQPLYPPDSDGMHGVGIQDPNNSGAGSGFPDQNCDGYASPLRADIHFPSCYNPEAGLDKYQSNMDWPTNNNCPPGWTHVPHIFYEVYWNTPLFAQYWTPGQGKQPFVLSNGDPTGYSLHADFFAGWDEPTLQQIIENCDAGDSGMDKCPGLIGGVNDASTSCNIKNPFSDAVTGTLDKLPGNNPVLPWGSPAAPMAPAPAPATSSSTKAPVATTSNAAVVKPVSPTSSSKAPAKPSSSSAVVAKPPSATSSSVAAPKPQPPATTAPVAPAPAPSAPAGGNGAVSTKIITETVTLYVYPDESTTVTEPLKTIDHTSTSTTQITSTNIIYTTVKQNDAAPTAPATGNAKTVAGSSYYGCWSDRVEPATRVLSGITFANIGNGKVTSSNCVQYCTGKGYSFAGTEYGGQCFCGNELDNSTQIDESTCSMPCEGDATEICGGPKALSVYKAANKRRHLNRHRRSSAL</sequence>
<evidence type="ECO:0000256" key="1">
    <source>
        <dbReference type="SAM" id="MobiDB-lite"/>
    </source>
</evidence>
<evidence type="ECO:0000256" key="2">
    <source>
        <dbReference type="SAM" id="SignalP"/>
    </source>
</evidence>
<feature type="compositionally biased region" description="Low complexity" evidence="1">
    <location>
        <begin position="372"/>
        <end position="427"/>
    </location>
</feature>
<dbReference type="AlphaFoldDB" id="A0A3E2HMU6"/>
<comment type="caution">
    <text evidence="4">The sequence shown here is derived from an EMBL/GenBank/DDBJ whole genome shotgun (WGS) entry which is preliminary data.</text>
</comment>
<dbReference type="InterPro" id="IPR002889">
    <property type="entry name" value="WSC_carb-bd"/>
</dbReference>
<accession>A0A3E2HMU6</accession>
<dbReference type="PROSITE" id="PS51212">
    <property type="entry name" value="WSC"/>
    <property type="match status" value="1"/>
</dbReference>
<feature type="chain" id="PRO_5017581091" description="WSC domain-containing protein" evidence="2">
    <location>
        <begin position="20"/>
        <end position="634"/>
    </location>
</feature>
<feature type="region of interest" description="Disordered" evidence="1">
    <location>
        <begin position="354"/>
        <end position="451"/>
    </location>
</feature>
<feature type="signal peptide" evidence="2">
    <location>
        <begin position="1"/>
        <end position="19"/>
    </location>
</feature>
<name>A0A3E2HMU6_SCYLI</name>